<evidence type="ECO:0000256" key="1">
    <source>
        <dbReference type="ARBA" id="ARBA00004429"/>
    </source>
</evidence>
<comment type="subcellular location">
    <subcellularLocation>
        <location evidence="1">Cell inner membrane</location>
        <topology evidence="1">Multi-pass membrane protein</topology>
    </subcellularLocation>
</comment>
<dbReference type="Gene3D" id="1.10.287.950">
    <property type="entry name" value="Methyl-accepting chemotaxis protein"/>
    <property type="match status" value="1"/>
</dbReference>
<dbReference type="InterPro" id="IPR000727">
    <property type="entry name" value="T_SNARE_dom"/>
</dbReference>
<dbReference type="CDD" id="cd11386">
    <property type="entry name" value="MCP_signal"/>
    <property type="match status" value="1"/>
</dbReference>
<feature type="coiled-coil region" evidence="6">
    <location>
        <begin position="252"/>
        <end position="286"/>
    </location>
</feature>
<keyword evidence="2" id="KW-0997">Cell inner membrane</keyword>
<evidence type="ECO:0000259" key="8">
    <source>
        <dbReference type="PROSITE" id="PS50111"/>
    </source>
</evidence>
<dbReference type="EMBL" id="JAFKCS010000001">
    <property type="protein sequence ID" value="MBN7818492.1"/>
    <property type="molecule type" value="Genomic_DNA"/>
</dbReference>
<reference evidence="11 12" key="1">
    <citation type="submission" date="2021-03" db="EMBL/GenBank/DDBJ databases">
        <title>novel species isolated from a fishpond in China.</title>
        <authorList>
            <person name="Lu H."/>
            <person name="Cai Z."/>
        </authorList>
    </citation>
    <scope>NUCLEOTIDE SEQUENCE [LARGE SCALE GENOMIC DNA]</scope>
    <source>
        <strain evidence="11 12">Y57</strain>
    </source>
</reference>
<keyword evidence="6" id="KW-0175">Coiled coil</keyword>
<gene>
    <name evidence="11" type="ORF">J0A65_01375</name>
</gene>
<accession>A0ABS3CN61</accession>
<keyword evidence="7" id="KW-0472">Membrane</keyword>
<dbReference type="PANTHER" id="PTHR32089">
    <property type="entry name" value="METHYL-ACCEPTING CHEMOTAXIS PROTEIN MCPB"/>
    <property type="match status" value="1"/>
</dbReference>
<dbReference type="SMART" id="SM00283">
    <property type="entry name" value="MA"/>
    <property type="match status" value="1"/>
</dbReference>
<dbReference type="Proteomes" id="UP000663992">
    <property type="component" value="Unassembled WGS sequence"/>
</dbReference>
<feature type="domain" description="Methyl-accepting transducer" evidence="8">
    <location>
        <begin position="216"/>
        <end position="452"/>
    </location>
</feature>
<keyword evidence="7" id="KW-0812">Transmembrane</keyword>
<keyword evidence="2" id="KW-1003">Cell membrane</keyword>
<proteinExistence type="inferred from homology"/>
<protein>
    <submittedName>
        <fullName evidence="11">Methyl-accepting chemotaxis protein</fullName>
    </submittedName>
</protein>
<feature type="domain" description="HAMP" evidence="10">
    <location>
        <begin position="157"/>
        <end position="211"/>
    </location>
</feature>
<evidence type="ECO:0000313" key="12">
    <source>
        <dbReference type="Proteomes" id="UP000663992"/>
    </source>
</evidence>
<dbReference type="PROSITE" id="PS50111">
    <property type="entry name" value="CHEMOTAXIS_TRANSDUC_2"/>
    <property type="match status" value="1"/>
</dbReference>
<keyword evidence="7" id="KW-1133">Transmembrane helix</keyword>
<dbReference type="PANTHER" id="PTHR32089:SF120">
    <property type="entry name" value="METHYL-ACCEPTING CHEMOTAXIS PROTEIN TLPQ"/>
    <property type="match status" value="1"/>
</dbReference>
<organism evidence="11 12">
    <name type="scientific">Bowmanella yangjiangensis</name>
    <dbReference type="NCBI Taxonomy" id="2811230"/>
    <lineage>
        <taxon>Bacteria</taxon>
        <taxon>Pseudomonadati</taxon>
        <taxon>Pseudomonadota</taxon>
        <taxon>Gammaproteobacteria</taxon>
        <taxon>Alteromonadales</taxon>
        <taxon>Alteromonadaceae</taxon>
        <taxon>Bowmanella</taxon>
    </lineage>
</organism>
<sequence>MALVWCKHDTEGRYHIVKAVVINKTLTYSDLSYVVGQVTTIHSGSECHTFACLGTSPFMKLSIRTQLTLVAILPALIITIIIVAAALTDMGKMIREQAKQSASYVQLNTVSETSEAVLEETFTNFGLQAKDSLSSKAIPVILVLMTLLIACGFFLVRKIMTNVDGLISQISTMADPETSLNYRISTDVSNELGVLAQALNKMMADLETVMNEIRSASTEVTGNADEVARCTSSSMQSINHVNDNMNSVAAAINQLQASAKEIAQNIQAASAEIQDASEQSSQMNSDYQIMMSNTEKLNTRMAESAKEVVELGSQVEKINSILTTIQGIAEQTNLLALNAAIEAARAGEQGRGFAVVADEVRNLAGRTQQSTQEIEAMILALKSASASAVRNMEASETEVGNMVGMLNTNTQQLETLTSKLKRVTDSNLQIAAATEEQSAVINDINHNIHRVTDLSHEAQRQANTNNETVKDLHGIAKHLDSTVNSFKANR</sequence>
<evidence type="ECO:0000256" key="3">
    <source>
        <dbReference type="ARBA" id="ARBA00023224"/>
    </source>
</evidence>
<dbReference type="SUPFAM" id="SSF58104">
    <property type="entry name" value="Methyl-accepting chemotaxis protein (MCP) signaling domain"/>
    <property type="match status" value="1"/>
</dbReference>
<dbReference type="InterPro" id="IPR003660">
    <property type="entry name" value="HAMP_dom"/>
</dbReference>
<comment type="similarity">
    <text evidence="4">Belongs to the methyl-accepting chemotaxis (MCP) protein family.</text>
</comment>
<evidence type="ECO:0000259" key="9">
    <source>
        <dbReference type="PROSITE" id="PS50192"/>
    </source>
</evidence>
<feature type="transmembrane region" description="Helical" evidence="7">
    <location>
        <begin position="67"/>
        <end position="87"/>
    </location>
</feature>
<dbReference type="Pfam" id="PF00015">
    <property type="entry name" value="MCPsignal"/>
    <property type="match status" value="1"/>
</dbReference>
<dbReference type="PROSITE" id="PS50192">
    <property type="entry name" value="T_SNARE"/>
    <property type="match status" value="1"/>
</dbReference>
<evidence type="ECO:0000256" key="7">
    <source>
        <dbReference type="SAM" id="Phobius"/>
    </source>
</evidence>
<evidence type="ECO:0000256" key="6">
    <source>
        <dbReference type="SAM" id="Coils"/>
    </source>
</evidence>
<feature type="domain" description="T-SNARE coiled-coil homology" evidence="9">
    <location>
        <begin position="403"/>
        <end position="465"/>
    </location>
</feature>
<keyword evidence="12" id="KW-1185">Reference proteome</keyword>
<evidence type="ECO:0000259" key="10">
    <source>
        <dbReference type="PROSITE" id="PS50885"/>
    </source>
</evidence>
<dbReference type="RefSeq" id="WP_206592313.1">
    <property type="nucleotide sequence ID" value="NZ_JAFKCS010000001.1"/>
</dbReference>
<keyword evidence="3 5" id="KW-0807">Transducer</keyword>
<comment type="caution">
    <text evidence="11">The sequence shown here is derived from an EMBL/GenBank/DDBJ whole genome shotgun (WGS) entry which is preliminary data.</text>
</comment>
<evidence type="ECO:0000256" key="2">
    <source>
        <dbReference type="ARBA" id="ARBA00022519"/>
    </source>
</evidence>
<dbReference type="SMART" id="SM00304">
    <property type="entry name" value="HAMP"/>
    <property type="match status" value="1"/>
</dbReference>
<name>A0ABS3CN61_9ALTE</name>
<dbReference type="InterPro" id="IPR004089">
    <property type="entry name" value="MCPsignal_dom"/>
</dbReference>
<evidence type="ECO:0000313" key="11">
    <source>
        <dbReference type="EMBL" id="MBN7818492.1"/>
    </source>
</evidence>
<evidence type="ECO:0000256" key="4">
    <source>
        <dbReference type="ARBA" id="ARBA00029447"/>
    </source>
</evidence>
<dbReference type="Pfam" id="PF00672">
    <property type="entry name" value="HAMP"/>
    <property type="match status" value="1"/>
</dbReference>
<feature type="transmembrane region" description="Helical" evidence="7">
    <location>
        <begin position="137"/>
        <end position="156"/>
    </location>
</feature>
<evidence type="ECO:0000256" key="5">
    <source>
        <dbReference type="PROSITE-ProRule" id="PRU00284"/>
    </source>
</evidence>
<dbReference type="PROSITE" id="PS50885">
    <property type="entry name" value="HAMP"/>
    <property type="match status" value="1"/>
</dbReference>